<dbReference type="Proteomes" id="UP001642260">
    <property type="component" value="Unassembled WGS sequence"/>
</dbReference>
<protein>
    <submittedName>
        <fullName evidence="1">Uncharacterized protein</fullName>
    </submittedName>
</protein>
<organism evidence="1 2">
    <name type="scientific">Eruca vesicaria subsp. sativa</name>
    <name type="common">Garden rocket</name>
    <name type="synonym">Eruca sativa</name>
    <dbReference type="NCBI Taxonomy" id="29727"/>
    <lineage>
        <taxon>Eukaryota</taxon>
        <taxon>Viridiplantae</taxon>
        <taxon>Streptophyta</taxon>
        <taxon>Embryophyta</taxon>
        <taxon>Tracheophyta</taxon>
        <taxon>Spermatophyta</taxon>
        <taxon>Magnoliopsida</taxon>
        <taxon>eudicotyledons</taxon>
        <taxon>Gunneridae</taxon>
        <taxon>Pentapetalae</taxon>
        <taxon>rosids</taxon>
        <taxon>malvids</taxon>
        <taxon>Brassicales</taxon>
        <taxon>Brassicaceae</taxon>
        <taxon>Brassiceae</taxon>
        <taxon>Eruca</taxon>
    </lineage>
</organism>
<dbReference type="EMBL" id="CAKOAT010108489">
    <property type="protein sequence ID" value="CAH8328496.1"/>
    <property type="molecule type" value="Genomic_DNA"/>
</dbReference>
<keyword evidence="2" id="KW-1185">Reference proteome</keyword>
<dbReference type="AlphaFoldDB" id="A0ABC8JMW5"/>
<evidence type="ECO:0000313" key="2">
    <source>
        <dbReference type="Proteomes" id="UP001642260"/>
    </source>
</evidence>
<reference evidence="1 2" key="1">
    <citation type="submission" date="2022-03" db="EMBL/GenBank/DDBJ databases">
        <authorList>
            <person name="Macdonald S."/>
            <person name="Ahmed S."/>
            <person name="Newling K."/>
        </authorList>
    </citation>
    <scope>NUCLEOTIDE SEQUENCE [LARGE SCALE GENOMIC DNA]</scope>
</reference>
<comment type="caution">
    <text evidence="1">The sequence shown here is derived from an EMBL/GenBank/DDBJ whole genome shotgun (WGS) entry which is preliminary data.</text>
</comment>
<accession>A0ABC8JMW5</accession>
<name>A0ABC8JMW5_ERUVS</name>
<gene>
    <name evidence="1" type="ORF">ERUC_LOCUS11383</name>
</gene>
<evidence type="ECO:0000313" key="1">
    <source>
        <dbReference type="EMBL" id="CAH8328496.1"/>
    </source>
</evidence>
<sequence length="123" mass="13879">MALSRISLSDLRSGRCSSAVEVKLLRFCEARSLRRGGEVTIMRASINANRVPVFRPKLAAGNMYPLFDFDVNRCAQNFRLNDSPLVIWLSDPTGSDEITEPVITFEDLCHLLHLCSCLWKHVV</sequence>
<proteinExistence type="predicted"/>